<dbReference type="RefSeq" id="WP_184635903.1">
    <property type="nucleotide sequence ID" value="NZ_BAABKT010000026.1"/>
</dbReference>
<evidence type="ECO:0000256" key="2">
    <source>
        <dbReference type="ARBA" id="ARBA00006679"/>
    </source>
</evidence>
<dbReference type="GO" id="GO:0005886">
    <property type="term" value="C:plasma membrane"/>
    <property type="evidence" value="ECO:0007669"/>
    <property type="project" value="UniProtKB-SubCell"/>
</dbReference>
<comment type="subcellular location">
    <subcellularLocation>
        <location evidence="1">Cell membrane</location>
        <topology evidence="1">Multi-pass membrane protein</topology>
    </subcellularLocation>
</comment>
<keyword evidence="3" id="KW-1003">Cell membrane</keyword>
<evidence type="ECO:0000256" key="1">
    <source>
        <dbReference type="ARBA" id="ARBA00004651"/>
    </source>
</evidence>
<feature type="compositionally biased region" description="Gly residues" evidence="7">
    <location>
        <begin position="161"/>
        <end position="171"/>
    </location>
</feature>
<gene>
    <name evidence="9" type="ORF">HNR25_002914</name>
</gene>
<dbReference type="EMBL" id="JACHLY010000001">
    <property type="protein sequence ID" value="MBB5999163.1"/>
    <property type="molecule type" value="Genomic_DNA"/>
</dbReference>
<evidence type="ECO:0000256" key="6">
    <source>
        <dbReference type="ARBA" id="ARBA00023136"/>
    </source>
</evidence>
<dbReference type="AlphaFoldDB" id="A0A841EDP0"/>
<dbReference type="InterPro" id="IPR032808">
    <property type="entry name" value="DoxX"/>
</dbReference>
<evidence type="ECO:0000313" key="10">
    <source>
        <dbReference type="Proteomes" id="UP000578077"/>
    </source>
</evidence>
<comment type="caution">
    <text evidence="9">The sequence shown here is derived from an EMBL/GenBank/DDBJ whole genome shotgun (WGS) entry which is preliminary data.</text>
</comment>
<feature type="transmembrane region" description="Helical" evidence="8">
    <location>
        <begin position="68"/>
        <end position="98"/>
    </location>
</feature>
<evidence type="ECO:0000313" key="9">
    <source>
        <dbReference type="EMBL" id="MBB5999163.1"/>
    </source>
</evidence>
<keyword evidence="6 8" id="KW-0472">Membrane</keyword>
<evidence type="ECO:0000256" key="5">
    <source>
        <dbReference type="ARBA" id="ARBA00022989"/>
    </source>
</evidence>
<feature type="region of interest" description="Disordered" evidence="7">
    <location>
        <begin position="147"/>
        <end position="171"/>
    </location>
</feature>
<keyword evidence="5 8" id="KW-1133">Transmembrane helix</keyword>
<evidence type="ECO:0000256" key="8">
    <source>
        <dbReference type="SAM" id="Phobius"/>
    </source>
</evidence>
<keyword evidence="4 8" id="KW-0812">Transmembrane</keyword>
<dbReference type="Proteomes" id="UP000578077">
    <property type="component" value="Unassembled WGS sequence"/>
</dbReference>
<comment type="similarity">
    <text evidence="2">Belongs to the DoxX family.</text>
</comment>
<organism evidence="9 10">
    <name type="scientific">Streptomonospora salina</name>
    <dbReference type="NCBI Taxonomy" id="104205"/>
    <lineage>
        <taxon>Bacteria</taxon>
        <taxon>Bacillati</taxon>
        <taxon>Actinomycetota</taxon>
        <taxon>Actinomycetes</taxon>
        <taxon>Streptosporangiales</taxon>
        <taxon>Nocardiopsidaceae</taxon>
        <taxon>Streptomonospora</taxon>
    </lineage>
</organism>
<feature type="transmembrane region" description="Helical" evidence="8">
    <location>
        <begin position="110"/>
        <end position="128"/>
    </location>
</feature>
<dbReference type="PANTHER" id="PTHR33452:SF1">
    <property type="entry name" value="INNER MEMBRANE PROTEIN YPHA-RELATED"/>
    <property type="match status" value="1"/>
</dbReference>
<dbReference type="PANTHER" id="PTHR33452">
    <property type="entry name" value="OXIDOREDUCTASE CATD-RELATED"/>
    <property type="match status" value="1"/>
</dbReference>
<evidence type="ECO:0000256" key="7">
    <source>
        <dbReference type="SAM" id="MobiDB-lite"/>
    </source>
</evidence>
<accession>A0A841EDP0</accession>
<sequence>MKYLVRSDAVLTDAAVLLVRLCVGAVFIAHGWDKVTGEGGVAAIVASNRELGIPLPELSGPFLAYGELVGGALLVLGAAARVGAAVLTAIMIGAWVFVHTGSGLMQQNGGFEYVMVLAAVSLLILAHGPGRFSLDAVLFGGFDTRRGERGERGEREERTARGGGHHAGADR</sequence>
<proteinExistence type="inferred from homology"/>
<keyword evidence="10" id="KW-1185">Reference proteome</keyword>
<feature type="compositionally biased region" description="Basic and acidic residues" evidence="7">
    <location>
        <begin position="147"/>
        <end position="160"/>
    </location>
</feature>
<evidence type="ECO:0000256" key="4">
    <source>
        <dbReference type="ARBA" id="ARBA00022692"/>
    </source>
</evidence>
<feature type="transmembrane region" description="Helical" evidence="8">
    <location>
        <begin position="12"/>
        <end position="32"/>
    </location>
</feature>
<dbReference type="InterPro" id="IPR051907">
    <property type="entry name" value="DoxX-like_oxidoreductase"/>
</dbReference>
<evidence type="ECO:0000256" key="3">
    <source>
        <dbReference type="ARBA" id="ARBA00022475"/>
    </source>
</evidence>
<reference evidence="9 10" key="1">
    <citation type="submission" date="2020-08" db="EMBL/GenBank/DDBJ databases">
        <title>Sequencing the genomes of 1000 actinobacteria strains.</title>
        <authorList>
            <person name="Klenk H.-P."/>
        </authorList>
    </citation>
    <scope>NUCLEOTIDE SEQUENCE [LARGE SCALE GENOMIC DNA]</scope>
    <source>
        <strain evidence="9 10">DSM 44593</strain>
    </source>
</reference>
<dbReference type="Pfam" id="PF07681">
    <property type="entry name" value="DoxX"/>
    <property type="match status" value="1"/>
</dbReference>
<name>A0A841EDP0_9ACTN</name>
<protein>
    <submittedName>
        <fullName evidence="9">Putative oxidoreductase</fullName>
    </submittedName>
</protein>